<protein>
    <submittedName>
        <fullName evidence="3">Rad23</fullName>
    </submittedName>
</protein>
<dbReference type="PROSITE" id="PS50053">
    <property type="entry name" value="UBIQUITIN_2"/>
    <property type="match status" value="1"/>
</dbReference>
<dbReference type="InterPro" id="IPR000626">
    <property type="entry name" value="Ubiquitin-like_dom"/>
</dbReference>
<evidence type="ECO:0000313" key="4">
    <source>
        <dbReference type="EMBL" id="KAH0573734.1"/>
    </source>
</evidence>
<dbReference type="EMBL" id="AUWU02000004">
    <property type="protein sequence ID" value="KAH0573734.1"/>
    <property type="molecule type" value="Genomic_DNA"/>
</dbReference>
<dbReference type="VEuPathDB" id="GiardiaDB:SS50377_23669"/>
<gene>
    <name evidence="3" type="ORF">SS50377_11265</name>
    <name evidence="4" type="ORF">SS50377_23669</name>
</gene>
<keyword evidence="5" id="KW-1185">Reference proteome</keyword>
<feature type="domain" description="UBA" evidence="1">
    <location>
        <begin position="255"/>
        <end position="303"/>
    </location>
</feature>
<proteinExistence type="predicted"/>
<dbReference type="Gene3D" id="3.10.20.90">
    <property type="entry name" value="Phosphatidylinositol 3-kinase Catalytic Subunit, Chain A, domain 1"/>
    <property type="match status" value="1"/>
</dbReference>
<dbReference type="Pfam" id="PF00240">
    <property type="entry name" value="ubiquitin"/>
    <property type="match status" value="1"/>
</dbReference>
<sequence length="303" mass="34115">MKINLKHLKTHKVVEIEIADTATVDTIKQLAIQNFEFDPTANIKLVHGSSILNANKSLPDQKVADGSTIIVNVSQTAKVVETSKVEMPKVAAVSSPKKSESKPQIESKEWFPRSYLDVIAPEQIVQNPFETVADSNMFSPEAILSADTNLKSEKFAEKLLADEAFLEKVISDPKTKDNLKAFFGSREFDFSNKEELKKLIQQSLDAVKKNRESFEEDEADKFEQAQLDRLREMGELNDEFGELPEIPDVQPLQLNFDELKTKYASQLEMIRQMGLTQPDDEILQLLEIAGGNVEIVINQLFGM</sequence>
<dbReference type="SMART" id="SM00213">
    <property type="entry name" value="UBQ"/>
    <property type="match status" value="1"/>
</dbReference>
<evidence type="ECO:0000313" key="3">
    <source>
        <dbReference type="EMBL" id="EST48652.1"/>
    </source>
</evidence>
<organism evidence="3">
    <name type="scientific">Spironucleus salmonicida</name>
    <dbReference type="NCBI Taxonomy" id="348837"/>
    <lineage>
        <taxon>Eukaryota</taxon>
        <taxon>Metamonada</taxon>
        <taxon>Diplomonadida</taxon>
        <taxon>Hexamitidae</taxon>
        <taxon>Hexamitinae</taxon>
        <taxon>Spironucleus</taxon>
    </lineage>
</organism>
<evidence type="ECO:0000259" key="1">
    <source>
        <dbReference type="PROSITE" id="PS50030"/>
    </source>
</evidence>
<dbReference type="Proteomes" id="UP000018208">
    <property type="component" value="Unassembled WGS sequence"/>
</dbReference>
<dbReference type="SUPFAM" id="SSF54236">
    <property type="entry name" value="Ubiquitin-like"/>
    <property type="match status" value="1"/>
</dbReference>
<dbReference type="CDD" id="cd17039">
    <property type="entry name" value="Ubl_ubiquitin_like"/>
    <property type="match status" value="1"/>
</dbReference>
<dbReference type="InterPro" id="IPR029071">
    <property type="entry name" value="Ubiquitin-like_domsf"/>
</dbReference>
<reference evidence="4" key="2">
    <citation type="submission" date="2020-12" db="EMBL/GenBank/DDBJ databases">
        <title>New Spironucleus salmonicida genome in near-complete chromosomes.</title>
        <authorList>
            <person name="Xu F."/>
            <person name="Kurt Z."/>
            <person name="Jimenez-Gonzalez A."/>
            <person name="Astvaldsson A."/>
            <person name="Andersson J.O."/>
            <person name="Svard S.G."/>
        </authorList>
    </citation>
    <scope>NUCLEOTIDE SEQUENCE</scope>
    <source>
        <strain evidence="4">ATCC 50377</strain>
    </source>
</reference>
<evidence type="ECO:0000259" key="2">
    <source>
        <dbReference type="PROSITE" id="PS50053"/>
    </source>
</evidence>
<evidence type="ECO:0000313" key="5">
    <source>
        <dbReference type="Proteomes" id="UP000018208"/>
    </source>
</evidence>
<dbReference type="PROSITE" id="PS50030">
    <property type="entry name" value="UBA"/>
    <property type="match status" value="1"/>
</dbReference>
<dbReference type="Gene3D" id="1.10.8.10">
    <property type="entry name" value="DNA helicase RuvA subunit, C-terminal domain"/>
    <property type="match status" value="1"/>
</dbReference>
<reference evidence="3 4" key="1">
    <citation type="journal article" date="2014" name="PLoS Genet.">
        <title>The Genome of Spironucleus salmonicida Highlights a Fish Pathogen Adapted to Fluctuating Environments.</title>
        <authorList>
            <person name="Xu F."/>
            <person name="Jerlstrom-Hultqvist J."/>
            <person name="Einarsson E."/>
            <person name="Astvaldsson A."/>
            <person name="Svard S.G."/>
            <person name="Andersson J.O."/>
        </authorList>
    </citation>
    <scope>NUCLEOTIDE SEQUENCE</scope>
    <source>
        <strain evidence="4">ATCC 50377</strain>
    </source>
</reference>
<name>V6LVI8_9EUKA</name>
<dbReference type="InterPro" id="IPR015940">
    <property type="entry name" value="UBA"/>
</dbReference>
<feature type="domain" description="Ubiquitin-like" evidence="2">
    <location>
        <begin position="1"/>
        <end position="78"/>
    </location>
</feature>
<dbReference type="AlphaFoldDB" id="V6LVI8"/>
<dbReference type="SMART" id="SM00165">
    <property type="entry name" value="UBA"/>
    <property type="match status" value="1"/>
</dbReference>
<accession>V6LVI8</accession>
<dbReference type="EMBL" id="KI545981">
    <property type="protein sequence ID" value="EST48652.1"/>
    <property type="molecule type" value="Genomic_DNA"/>
</dbReference>